<gene>
    <name evidence="2" type="ORF">K505DRAFT_422025</name>
</gene>
<keyword evidence="3" id="KW-1185">Reference proteome</keyword>
<feature type="region of interest" description="Disordered" evidence="1">
    <location>
        <begin position="299"/>
        <end position="318"/>
    </location>
</feature>
<protein>
    <submittedName>
        <fullName evidence="2">Uncharacterized protein</fullName>
    </submittedName>
</protein>
<reference evidence="2" key="1">
    <citation type="journal article" date="2020" name="Stud. Mycol.">
        <title>101 Dothideomycetes genomes: a test case for predicting lifestyles and emergence of pathogens.</title>
        <authorList>
            <person name="Haridas S."/>
            <person name="Albert R."/>
            <person name="Binder M."/>
            <person name="Bloem J."/>
            <person name="Labutti K."/>
            <person name="Salamov A."/>
            <person name="Andreopoulos B."/>
            <person name="Baker S."/>
            <person name="Barry K."/>
            <person name="Bills G."/>
            <person name="Bluhm B."/>
            <person name="Cannon C."/>
            <person name="Castanera R."/>
            <person name="Culley D."/>
            <person name="Daum C."/>
            <person name="Ezra D."/>
            <person name="Gonzalez J."/>
            <person name="Henrissat B."/>
            <person name="Kuo A."/>
            <person name="Liang C."/>
            <person name="Lipzen A."/>
            <person name="Lutzoni F."/>
            <person name="Magnuson J."/>
            <person name="Mondo S."/>
            <person name="Nolan M."/>
            <person name="Ohm R."/>
            <person name="Pangilinan J."/>
            <person name="Park H.-J."/>
            <person name="Ramirez L."/>
            <person name="Alfaro M."/>
            <person name="Sun H."/>
            <person name="Tritt A."/>
            <person name="Yoshinaga Y."/>
            <person name="Zwiers L.-H."/>
            <person name="Turgeon B."/>
            <person name="Goodwin S."/>
            <person name="Spatafora J."/>
            <person name="Crous P."/>
            <person name="Grigoriev I."/>
        </authorList>
    </citation>
    <scope>NUCLEOTIDE SEQUENCE</scope>
    <source>
        <strain evidence="2">CBS 109.77</strain>
    </source>
</reference>
<proteinExistence type="predicted"/>
<accession>A0A6A6WSJ5</accession>
<sequence>MDRVYGREQYCLVCGRAPSVGFLYVCRQDHGPIPSASNSLRGPGQEVGPKSELRQELEEIGLSESVILAAERGEYTPAQLAKLKALKMELKQAIEDTMQGVQINGVAAKLAAFADEPSNHDGASSSSLQKDPNPQCKFKACHTCRPYYKDRVYISFEAVLAHDFAPVTPADAALLPTKPASNLRFIGLLPNPILSDDDDDDDDDDIINSSTFPTSADLSTDLSTDITTPALRSSRASIVTFKTTQTDMDELSAMRRPRRRFYNLGHRSSQDIARDLTNLPLFGGITRQGLKSAIQGIFRPSRDSSSSGSNITLPLPRTGTARDLSEANAVREFDVGTLRRVRRQKERNDLRNGTYVGGFEGVGSTLRHRMEQSTADIDGAGDESEDSESDFTVYSCASEGSEVEVDGGVALTEEAVETHVPDILTPDILNDANGKDVGAEDGEDCIMAQV</sequence>
<dbReference type="Proteomes" id="UP000799757">
    <property type="component" value="Unassembled WGS sequence"/>
</dbReference>
<organism evidence="2 3">
    <name type="scientific">Melanomma pulvis-pyrius CBS 109.77</name>
    <dbReference type="NCBI Taxonomy" id="1314802"/>
    <lineage>
        <taxon>Eukaryota</taxon>
        <taxon>Fungi</taxon>
        <taxon>Dikarya</taxon>
        <taxon>Ascomycota</taxon>
        <taxon>Pezizomycotina</taxon>
        <taxon>Dothideomycetes</taxon>
        <taxon>Pleosporomycetidae</taxon>
        <taxon>Pleosporales</taxon>
        <taxon>Melanommataceae</taxon>
        <taxon>Melanomma</taxon>
    </lineage>
</organism>
<dbReference type="OrthoDB" id="4776522at2759"/>
<evidence type="ECO:0000256" key="1">
    <source>
        <dbReference type="SAM" id="MobiDB-lite"/>
    </source>
</evidence>
<evidence type="ECO:0000313" key="2">
    <source>
        <dbReference type="EMBL" id="KAF2787042.1"/>
    </source>
</evidence>
<name>A0A6A6WSJ5_9PLEO</name>
<dbReference type="AlphaFoldDB" id="A0A6A6WSJ5"/>
<evidence type="ECO:0000313" key="3">
    <source>
        <dbReference type="Proteomes" id="UP000799757"/>
    </source>
</evidence>
<dbReference type="EMBL" id="MU002369">
    <property type="protein sequence ID" value="KAF2787042.1"/>
    <property type="molecule type" value="Genomic_DNA"/>
</dbReference>